<dbReference type="InterPro" id="IPR052906">
    <property type="entry name" value="Type_IV_Methyl-Rstrct_Enzyme"/>
</dbReference>
<reference evidence="2 3" key="1">
    <citation type="submission" date="2018-10" db="EMBL/GenBank/DDBJ databases">
        <authorList>
            <person name="Perry B.J."/>
            <person name="Sullivan J.T."/>
            <person name="Murphy R.J.T."/>
            <person name="Ramsay J.P."/>
            <person name="Ronson C.W."/>
        </authorList>
    </citation>
    <scope>NUCLEOTIDE SEQUENCE [LARGE SCALE GENOMIC DNA]</scope>
    <source>
        <strain evidence="2 3">R88b</strain>
    </source>
</reference>
<dbReference type="Proteomes" id="UP000503017">
    <property type="component" value="Chromosome"/>
</dbReference>
<keyword evidence="2" id="KW-0540">Nuclease</keyword>
<dbReference type="PANTHER" id="PTHR30015:SF7">
    <property type="entry name" value="TYPE IV METHYL-DIRECTED RESTRICTION ENZYME ECOKMRR"/>
    <property type="match status" value="1"/>
</dbReference>
<evidence type="ECO:0000313" key="3">
    <source>
        <dbReference type="Proteomes" id="UP000503017"/>
    </source>
</evidence>
<sequence length="580" mass="65916">MVQEANVTWRSKYRSAIESGELTAKFSADGSRILRWYIDFRHKLLHVHKELSAPELFMLQHKIDALMEQWDERADQQHQKLKVFASKSQAEKDTLDATIRLERLHQILNHTLTVNDRVDWNALKDHSTYDGATKFQRAIPQRVKRPEPHLTPPEISFFDKLFGKAKHRQADAQARFEQEKSDWLITEQKESRKLNQSIAQWTAEKAEFEAAGERQMREFLDRQAATNQRVDVLAANVAEGDPQAVIEHAMLVLDASKYDDLFEKSYAIEYASNSKTLMLEYQLPSPDKMPTVKSVRFIAATGELKDAHISEKEQKANYDSVCYQICLRTIHELLEADEYDNLQRVLFNGISTFIDRTTGLDTTSCIMSILVNREDFLKIDLSRVDPKACFKNLKGVSASSLAALAPIPPVMVLNKEDRRFIDPRMIADTLDTAMNLASMDWEDFEHLVRELFEREFASRGGEVKVTQSSSDGGVDAVAFDPDPITGGKIVIQAKRYTRTVGVSAVRDLYGTMQHEGASRGLLITTADYGPDAHKFAAGKPITLLTGANLLHLLEKHGYSAKIDLREARKELNLRDYATRQ</sequence>
<protein>
    <submittedName>
        <fullName evidence="2">Restriction endonuclease</fullName>
    </submittedName>
</protein>
<evidence type="ECO:0000313" key="2">
    <source>
        <dbReference type="EMBL" id="QKD04187.1"/>
    </source>
</evidence>
<dbReference type="RefSeq" id="WP_051429556.1">
    <property type="nucleotide sequence ID" value="NZ_CP033367.1"/>
</dbReference>
<dbReference type="SUPFAM" id="SSF52980">
    <property type="entry name" value="Restriction endonuclease-like"/>
    <property type="match status" value="1"/>
</dbReference>
<name>A0A6M7WQ47_RHILI</name>
<keyword evidence="2" id="KW-0255">Endonuclease</keyword>
<dbReference type="InterPro" id="IPR011856">
    <property type="entry name" value="tRNA_endonuc-like_dom_sf"/>
</dbReference>
<gene>
    <name evidence="2" type="ORF">EB235_24135</name>
</gene>
<dbReference type="Pfam" id="PF04471">
    <property type="entry name" value="Mrr_cat"/>
    <property type="match status" value="1"/>
</dbReference>
<keyword evidence="2" id="KW-0378">Hydrolase</keyword>
<proteinExistence type="predicted"/>
<dbReference type="Gene3D" id="3.40.1350.10">
    <property type="match status" value="1"/>
</dbReference>
<organism evidence="2 3">
    <name type="scientific">Mesorhizobium loti R88b</name>
    <dbReference type="NCBI Taxonomy" id="935548"/>
    <lineage>
        <taxon>Bacteria</taxon>
        <taxon>Pseudomonadati</taxon>
        <taxon>Pseudomonadota</taxon>
        <taxon>Alphaproteobacteria</taxon>
        <taxon>Hyphomicrobiales</taxon>
        <taxon>Phyllobacteriaceae</taxon>
        <taxon>Mesorhizobium</taxon>
    </lineage>
</organism>
<dbReference type="InterPro" id="IPR011335">
    <property type="entry name" value="Restrct_endonuc-II-like"/>
</dbReference>
<dbReference type="GO" id="GO:0015666">
    <property type="term" value="F:restriction endodeoxyribonuclease activity"/>
    <property type="evidence" value="ECO:0007669"/>
    <property type="project" value="TreeGrafter"/>
</dbReference>
<dbReference type="EMBL" id="CP033367">
    <property type="protein sequence ID" value="QKD04187.1"/>
    <property type="molecule type" value="Genomic_DNA"/>
</dbReference>
<dbReference type="InterPro" id="IPR007560">
    <property type="entry name" value="Restrct_endonuc_IV_Mrr"/>
</dbReference>
<accession>A0A6M7WQ47</accession>
<dbReference type="AlphaFoldDB" id="A0A6M7WQ47"/>
<dbReference type="GO" id="GO:0003677">
    <property type="term" value="F:DNA binding"/>
    <property type="evidence" value="ECO:0007669"/>
    <property type="project" value="InterPro"/>
</dbReference>
<dbReference type="GO" id="GO:0009307">
    <property type="term" value="P:DNA restriction-modification system"/>
    <property type="evidence" value="ECO:0007669"/>
    <property type="project" value="InterPro"/>
</dbReference>
<evidence type="ECO:0000259" key="1">
    <source>
        <dbReference type="Pfam" id="PF04471"/>
    </source>
</evidence>
<dbReference type="PANTHER" id="PTHR30015">
    <property type="entry name" value="MRR RESTRICTION SYSTEM PROTEIN"/>
    <property type="match status" value="1"/>
</dbReference>
<feature type="domain" description="Restriction endonuclease type IV Mrr" evidence="1">
    <location>
        <begin position="436"/>
        <end position="553"/>
    </location>
</feature>